<dbReference type="EC" id="6.3.2.1" evidence="8"/>
<dbReference type="SUPFAM" id="SSF52374">
    <property type="entry name" value="Nucleotidylyl transferase"/>
    <property type="match status" value="1"/>
</dbReference>
<gene>
    <name evidence="8 9" type="primary">panC</name>
    <name evidence="9" type="ORF">SM116_11280</name>
</gene>
<dbReference type="GO" id="GO:0016874">
    <property type="term" value="F:ligase activity"/>
    <property type="evidence" value="ECO:0007669"/>
    <property type="project" value="UniProtKB-KW"/>
</dbReference>
<evidence type="ECO:0000313" key="9">
    <source>
        <dbReference type="EMBL" id="WPR88363.1"/>
    </source>
</evidence>
<dbReference type="RefSeq" id="WP_320941083.1">
    <property type="nucleotide sequence ID" value="NZ_BAABEU010000010.1"/>
</dbReference>
<evidence type="ECO:0000256" key="8">
    <source>
        <dbReference type="HAMAP-Rule" id="MF_00158"/>
    </source>
</evidence>
<accession>A0ABZ0SIH8</accession>
<comment type="function">
    <text evidence="8">Catalyzes the condensation of pantoate with beta-alanine in an ATP-dependent reaction via a pantoyl-adenylate intermediate.</text>
</comment>
<evidence type="ECO:0000256" key="7">
    <source>
        <dbReference type="ARBA" id="ARBA00048258"/>
    </source>
</evidence>
<feature type="binding site" evidence="8">
    <location>
        <begin position="196"/>
        <end position="199"/>
    </location>
    <ligand>
        <name>ATP</name>
        <dbReference type="ChEBI" id="CHEBI:30616"/>
    </ligand>
</feature>
<evidence type="ECO:0000256" key="3">
    <source>
        <dbReference type="ARBA" id="ARBA00022598"/>
    </source>
</evidence>
<evidence type="ECO:0000256" key="2">
    <source>
        <dbReference type="ARBA" id="ARBA00009256"/>
    </source>
</evidence>
<dbReference type="EMBL" id="CP139368">
    <property type="protein sequence ID" value="WPR88363.1"/>
    <property type="molecule type" value="Genomic_DNA"/>
</dbReference>
<dbReference type="Gene3D" id="3.30.1300.10">
    <property type="entry name" value="Pantoate-beta-alanine ligase, C-terminal domain"/>
    <property type="match status" value="1"/>
</dbReference>
<dbReference type="Gene3D" id="3.40.50.620">
    <property type="entry name" value="HUPs"/>
    <property type="match status" value="1"/>
</dbReference>
<dbReference type="InterPro" id="IPR004821">
    <property type="entry name" value="Cyt_trans-like"/>
</dbReference>
<feature type="binding site" evidence="8">
    <location>
        <position position="165"/>
    </location>
    <ligand>
        <name>(R)-pantoate</name>
        <dbReference type="ChEBI" id="CHEBI:15980"/>
    </ligand>
</feature>
<evidence type="ECO:0000313" key="10">
    <source>
        <dbReference type="Proteomes" id="UP001323798"/>
    </source>
</evidence>
<feature type="binding site" evidence="8">
    <location>
        <begin position="41"/>
        <end position="48"/>
    </location>
    <ligand>
        <name>ATP</name>
        <dbReference type="ChEBI" id="CHEBI:30616"/>
    </ligand>
</feature>
<keyword evidence="6 8" id="KW-0067">ATP-binding</keyword>
<dbReference type="InterPro" id="IPR042176">
    <property type="entry name" value="Pantoate_ligase_C"/>
</dbReference>
<feature type="binding site" evidence="8">
    <location>
        <position position="72"/>
    </location>
    <ligand>
        <name>(R)-pantoate</name>
        <dbReference type="ChEBI" id="CHEBI:15980"/>
    </ligand>
</feature>
<evidence type="ECO:0000256" key="1">
    <source>
        <dbReference type="ARBA" id="ARBA00004990"/>
    </source>
</evidence>
<dbReference type="PANTHER" id="PTHR21299:SF1">
    <property type="entry name" value="PANTOATE--BETA-ALANINE LIGASE"/>
    <property type="match status" value="1"/>
</dbReference>
<feature type="binding site" evidence="8">
    <location>
        <position position="72"/>
    </location>
    <ligand>
        <name>beta-alanine</name>
        <dbReference type="ChEBI" id="CHEBI:57966"/>
    </ligand>
</feature>
<comment type="miscellaneous">
    <text evidence="8">The reaction proceeds by a bi uni uni bi ping pong mechanism.</text>
</comment>
<dbReference type="CDD" id="cd00560">
    <property type="entry name" value="PanC"/>
    <property type="match status" value="1"/>
</dbReference>
<dbReference type="Pfam" id="PF02569">
    <property type="entry name" value="Pantoate_ligase"/>
    <property type="match status" value="1"/>
</dbReference>
<keyword evidence="8" id="KW-0963">Cytoplasm</keyword>
<comment type="subunit">
    <text evidence="8">Homodimer.</text>
</comment>
<evidence type="ECO:0000256" key="4">
    <source>
        <dbReference type="ARBA" id="ARBA00022655"/>
    </source>
</evidence>
<dbReference type="HAMAP" id="MF_00158">
    <property type="entry name" value="PanC"/>
    <property type="match status" value="1"/>
</dbReference>
<name>A0ABZ0SIH8_9MICO</name>
<evidence type="ECO:0000256" key="6">
    <source>
        <dbReference type="ARBA" id="ARBA00022840"/>
    </source>
</evidence>
<dbReference type="Proteomes" id="UP001323798">
    <property type="component" value="Chromosome"/>
</dbReference>
<evidence type="ECO:0000256" key="5">
    <source>
        <dbReference type="ARBA" id="ARBA00022741"/>
    </source>
</evidence>
<feature type="binding site" evidence="8">
    <location>
        <begin position="159"/>
        <end position="162"/>
    </location>
    <ligand>
        <name>ATP</name>
        <dbReference type="ChEBI" id="CHEBI:30616"/>
    </ligand>
</feature>
<comment type="pathway">
    <text evidence="1 8">Cofactor biosynthesis; (R)-pantothenate biosynthesis; (R)-pantothenate from (R)-pantoate and beta-alanine: step 1/1.</text>
</comment>
<comment type="subcellular location">
    <subcellularLocation>
        <location evidence="8">Cytoplasm</location>
    </subcellularLocation>
</comment>
<feature type="active site" description="Proton donor" evidence="8">
    <location>
        <position position="48"/>
    </location>
</feature>
<comment type="similarity">
    <text evidence="2 8">Belongs to the pantothenate synthetase family.</text>
</comment>
<feature type="binding site" evidence="8">
    <location>
        <position position="188"/>
    </location>
    <ligand>
        <name>ATP</name>
        <dbReference type="ChEBI" id="CHEBI:30616"/>
    </ligand>
</feature>
<keyword evidence="5 8" id="KW-0547">Nucleotide-binding</keyword>
<proteinExistence type="inferred from homology"/>
<protein>
    <recommendedName>
        <fullName evidence="8">Pantothenate synthetase</fullName>
        <shortName evidence="8">PS</shortName>
        <ecNumber evidence="8">6.3.2.1</ecNumber>
    </recommendedName>
    <alternativeName>
        <fullName evidence="8">Pantoate--beta-alanine ligase</fullName>
    </alternativeName>
    <alternativeName>
        <fullName evidence="8">Pantoate-activating enzyme</fullName>
    </alternativeName>
</protein>
<dbReference type="InterPro" id="IPR003721">
    <property type="entry name" value="Pantoate_ligase"/>
</dbReference>
<keyword evidence="3 8" id="KW-0436">Ligase</keyword>
<organism evidence="9 10">
    <name type="scientific">Microbacterium rhizosphaerae</name>
    <dbReference type="NCBI Taxonomy" id="1678237"/>
    <lineage>
        <taxon>Bacteria</taxon>
        <taxon>Bacillati</taxon>
        <taxon>Actinomycetota</taxon>
        <taxon>Actinomycetes</taxon>
        <taxon>Micrococcales</taxon>
        <taxon>Microbacteriaceae</taxon>
        <taxon>Microbacterium</taxon>
    </lineage>
</organism>
<dbReference type="InterPro" id="IPR014729">
    <property type="entry name" value="Rossmann-like_a/b/a_fold"/>
</dbReference>
<comment type="catalytic activity">
    <reaction evidence="7 8">
        <text>(R)-pantoate + beta-alanine + ATP = (R)-pantothenate + AMP + diphosphate + H(+)</text>
        <dbReference type="Rhea" id="RHEA:10912"/>
        <dbReference type="ChEBI" id="CHEBI:15378"/>
        <dbReference type="ChEBI" id="CHEBI:15980"/>
        <dbReference type="ChEBI" id="CHEBI:29032"/>
        <dbReference type="ChEBI" id="CHEBI:30616"/>
        <dbReference type="ChEBI" id="CHEBI:33019"/>
        <dbReference type="ChEBI" id="CHEBI:57966"/>
        <dbReference type="ChEBI" id="CHEBI:456215"/>
        <dbReference type="EC" id="6.3.2.1"/>
    </reaction>
</comment>
<dbReference type="PANTHER" id="PTHR21299">
    <property type="entry name" value="CYTIDYLATE KINASE/PANTOATE-BETA-ALANINE LIGASE"/>
    <property type="match status" value="1"/>
</dbReference>
<sequence length="291" mass="30887">MTENGPAERGRSLVVRTVSELRERRAAIRRAEHRVGVVPTMGALHEGHLALIRAAAEENDEVVVSIFVNPTQFNDAADLDAYPRTEDRDVELAQAAGATLLFVPSAAEMYPAGFATSVHVGGVSERWEGATRGASHFDGVALVVTKLLVSVGADTAYFGQKDAQQVAVVRRLAADLNLPTTITALPTVRDVDGLALSSRNARLGTGDRETALSLSRSLQRARDLVAAGERDTARLEAEARRILQDAGAAIEYWAIVDPATFEPLAEVVAGALGIVAARVGPVRLIDNAPLA</sequence>
<dbReference type="NCBIfam" id="TIGR00018">
    <property type="entry name" value="panC"/>
    <property type="match status" value="1"/>
</dbReference>
<dbReference type="NCBIfam" id="TIGR00125">
    <property type="entry name" value="cyt_tran_rel"/>
    <property type="match status" value="1"/>
</dbReference>
<reference evidence="9 10" key="1">
    <citation type="submission" date="2023-11" db="EMBL/GenBank/DDBJ databases">
        <title>Genome sequence of Microbacterium rhizosphaerae KACC 19337.</title>
        <authorList>
            <person name="Choi H."/>
            <person name="Kim S."/>
            <person name="Kim Y."/>
            <person name="Kwon S.-W."/>
            <person name="Heo J."/>
        </authorList>
    </citation>
    <scope>NUCLEOTIDE SEQUENCE [LARGE SCALE GENOMIC DNA]</scope>
    <source>
        <strain evidence="9 10">KACC 19337</strain>
    </source>
</reference>
<keyword evidence="10" id="KW-1185">Reference proteome</keyword>
<keyword evidence="4 8" id="KW-0566">Pantothenate biosynthesis</keyword>